<dbReference type="PANTHER" id="PTHR37841:SF1">
    <property type="entry name" value="DUF3298 DOMAIN-CONTAINING PROTEIN"/>
    <property type="match status" value="1"/>
</dbReference>
<name>A0A1C3K5E5_9BURK</name>
<evidence type="ECO:0008006" key="5">
    <source>
        <dbReference type="Google" id="ProtNLM"/>
    </source>
</evidence>
<feature type="signal peptide" evidence="1">
    <location>
        <begin position="1"/>
        <end position="35"/>
    </location>
</feature>
<dbReference type="Pfam" id="PF14903">
    <property type="entry name" value="WG_beta_rep"/>
    <property type="match status" value="2"/>
</dbReference>
<evidence type="ECO:0000313" key="3">
    <source>
        <dbReference type="EMBL" id="SOE49798.1"/>
    </source>
</evidence>
<gene>
    <name evidence="2" type="ORF">ODI_00853</name>
    <name evidence="3" type="ORF">ODI_R2314</name>
</gene>
<dbReference type="Proteomes" id="UP000078558">
    <property type="component" value="Chromosome I"/>
</dbReference>
<evidence type="ECO:0000313" key="4">
    <source>
        <dbReference type="Proteomes" id="UP000078558"/>
    </source>
</evidence>
<dbReference type="EMBL" id="FLRC01000037">
    <property type="protein sequence ID" value="SBT26664.1"/>
    <property type="molecule type" value="Genomic_DNA"/>
</dbReference>
<proteinExistence type="predicted"/>
<keyword evidence="1" id="KW-0732">Signal</keyword>
<feature type="chain" id="PRO_5015062642" description="WG repeat-containing protein" evidence="1">
    <location>
        <begin position="36"/>
        <end position="317"/>
    </location>
</feature>
<evidence type="ECO:0000313" key="2">
    <source>
        <dbReference type="EMBL" id="SBT26664.1"/>
    </source>
</evidence>
<reference evidence="3 4" key="2">
    <citation type="submission" date="2017-08" db="EMBL/GenBank/DDBJ databases">
        <authorList>
            <person name="de Groot N.N."/>
        </authorList>
    </citation>
    <scope>NUCLEOTIDE SEQUENCE [LARGE SCALE GENOMIC DNA]</scope>
    <source>
        <strain evidence="3">Orrdi1</strain>
    </source>
</reference>
<accession>A0A1C3K5E5</accession>
<dbReference type="EMBL" id="LT907988">
    <property type="protein sequence ID" value="SOE49798.1"/>
    <property type="molecule type" value="Genomic_DNA"/>
</dbReference>
<evidence type="ECO:0000256" key="1">
    <source>
        <dbReference type="SAM" id="SignalP"/>
    </source>
</evidence>
<reference evidence="2 4" key="1">
    <citation type="submission" date="2016-06" db="EMBL/GenBank/DDBJ databases">
        <authorList>
            <person name="Kjaerup R.B."/>
            <person name="Dalgaard T.S."/>
            <person name="Juul-Madsen H.R."/>
        </authorList>
    </citation>
    <scope>NUCLEOTIDE SEQUENCE [LARGE SCALE GENOMIC DNA]</scope>
    <source>
        <strain evidence="2">Orrdi1</strain>
    </source>
</reference>
<dbReference type="PANTHER" id="PTHR37841">
    <property type="entry name" value="GLR2918 PROTEIN"/>
    <property type="match status" value="1"/>
</dbReference>
<dbReference type="AlphaFoldDB" id="A0A1C3K5E5"/>
<sequence length="317" mass="34838">MMTATASLPSIRPTLLRWMLGVAIATMGAAAFAQSAEDGLQDAVGVVEEDGSVTAYSDPFCAGFAESFKKNGGDTSLMPECPEEPVAPMSMSPHAKGERAGLASAMAYVDLRKHQKANRKDLPLLPGFYDKSQDAWIMREDGYYPFTSFDGDSYAVISKEDAGMGVIDRLGHILVPLEYSQIGFESTRQVISVRDGERDKVGLYSIQGEQLVKPRYDAAELIDGKHLLTLRDGVYEVLDLKGKALFSTRKPISPAGEDRFWFMEAPQRHGIMDAQGKVIVKPEFTYTSGFQDGKLVSQKEGGENYVIYRDGKVVRQP</sequence>
<keyword evidence="4" id="KW-1185">Reference proteome</keyword>
<organism evidence="2 4">
    <name type="scientific">Orrella dioscoreae</name>
    <dbReference type="NCBI Taxonomy" id="1851544"/>
    <lineage>
        <taxon>Bacteria</taxon>
        <taxon>Pseudomonadati</taxon>
        <taxon>Pseudomonadota</taxon>
        <taxon>Betaproteobacteria</taxon>
        <taxon>Burkholderiales</taxon>
        <taxon>Alcaligenaceae</taxon>
        <taxon>Orrella</taxon>
    </lineage>
</organism>
<protein>
    <recommendedName>
        <fullName evidence="5">WG repeat-containing protein</fullName>
    </recommendedName>
</protein>
<dbReference type="InterPro" id="IPR032774">
    <property type="entry name" value="WG_beta_rep"/>
</dbReference>
<dbReference type="KEGG" id="odi:ODI_R2314"/>